<evidence type="ECO:0000313" key="2">
    <source>
        <dbReference type="Proteomes" id="UP000029538"/>
    </source>
</evidence>
<name>A0A096CLC1_9BACT</name>
<protein>
    <submittedName>
        <fullName evidence="1">Membrane protein</fullName>
    </submittedName>
</protein>
<dbReference type="InterPro" id="IPR026444">
    <property type="entry name" value="Secre_tail"/>
</dbReference>
<dbReference type="EMBL" id="JRNR01000169">
    <property type="protein sequence ID" value="KGF46114.1"/>
    <property type="molecule type" value="Genomic_DNA"/>
</dbReference>
<evidence type="ECO:0000313" key="1">
    <source>
        <dbReference type="EMBL" id="KGF46114.1"/>
    </source>
</evidence>
<dbReference type="NCBIfam" id="TIGR04183">
    <property type="entry name" value="Por_Secre_tail"/>
    <property type="match status" value="1"/>
</dbReference>
<gene>
    <name evidence="1" type="ORF">HMPREF0654_11915</name>
</gene>
<dbReference type="SMART" id="SM00710">
    <property type="entry name" value="PbH1"/>
    <property type="match status" value="8"/>
</dbReference>
<dbReference type="SUPFAM" id="SSF51126">
    <property type="entry name" value="Pectin lyase-like"/>
    <property type="match status" value="3"/>
</dbReference>
<dbReference type="InterPro" id="IPR006626">
    <property type="entry name" value="PbH1"/>
</dbReference>
<dbReference type="Proteomes" id="UP000029538">
    <property type="component" value="Unassembled WGS sequence"/>
</dbReference>
<proteinExistence type="predicted"/>
<sequence>MADQSKNLNVNIYIAEGQYDVGEPVSYKSGFYFLTKPGQTLNIKGGFPTPGARTLPTDKCNNNPKEYTTELISNQNITMSVFLTQAANQTLTLSGLTFNSKRFNGNDNYGALITLDAGSKENVHFKMSDCVINYYKSGGAGAIFVRNHHNNPKVELERIEVLQGERKGLFGGGFLAFEEIANHVNTQIDVRYVTFHDMRHIGSTVMCCLIGAINSGTKAENPNSYVRIDHMQVNRCDALAGTGQKPTMLFKGFEKVEVTNSVFHNSRAGNGGIMQVGGFVSFLSENNQYYNNFGGDIGGAISIITGNSQINKNTPRTAVFRNDEYHGNSTGASLAKGDGGAVHISSKNVKDSPLSVLVENCNFANNFTTALEGGAMFIDVDGKVEIKNSMFCNNTANKDGSSGTGSGGAIRFAGANPLIIDGCYFSNNATKKGGGAFEIDIANMPFEVKNTVFVGNTCKEGAESGGVIYPSGGAVSLPSGHGSFTNCKFIGNTSNSFGGGVSIRNNTFVTDKPITFDNCEFDGNKSNNGGAIGQINNGHEVIVTNCVFKNNLAYGLEKLGNGGGAICMLVNCKGTILRNNTFTDNSATGNGGVVFYKSGGLETENNRYYNNKAYTGGAIFLSNPDNLISSGDTFYGNTAKHTETKGNGNGGAVYIDIEQLKTVKFTNSVFVNNVAYQYSTSLSRGGARNGGGGAIYFTCGKGVNESTPLIDAMDGCTFYGNQCYNASKILTSTETGADLCANLTETGCHIFQVKNTKFQCDKSIYETLTKLYKVSKTGTYVDLGGNSYNTTNPGTPTEAKPIGGQGYTMPTSAEMGKHGEGMKTDCKEINERDEIDVTMPHADIITNKNKPKTFATYCADDKEHYWAFFQSKGGEGPFKFTYDVWKQKGHDLKKIVSGKVIETSHTKIKTPDRVIEILDDEGKVVEKKTIAGTWEYPDSITVRGNDLFPSSEIEEGYLYTIIVRQLTDHAGEMFKYDCYEYDKQREFAQNTGAQIFFKECAVAPGDLDWDDDGIKNDVECTDIAETNLTLKDNTLTPTGNKWVRYLGNVKTQGLFAQMVNDNNYLNSKPTGGKVLTLLPSVLGATSATSDPFTADISDKFGYEKNSGAVTVTISNYAIVNDRFMTMNSNDKTITTWEIGGTMHPYVLMQSTPASTFHKNNQFAINILTNSDAYSQTALYTPQNDRRYTVIENDGTRKVIFNNDDADLTNYVGLSYLNTEPGKKYFAFTQSPDQSGQVNTLVTIMLPCDDDMDGIPNYFDLDSDEDGCPDAIEGAGNITEDMVEGGVIKGDVDKNGVPVAANGGQGAGSAYDPDENACGNNYWIGGVDNDFNNKNNWTNDVPKDGQSIIFANNQKDIKGEKKVAERDLHLPAGKFISANKLVNNAPNEKFEKGATTKTVGHPAVVVPADGGLTVKSVEGFTKDGDKDKLVMKTSTDGKKVGTFILNNTDPCSSIVYATVEFKPLGKYVSRRTAVDDKDQTSPDYNKTVWNEFDWQFIGLPVKQTTKQTRSKDLYIRAYSEKLNDPNHYYRKWTDVPKGSEMKAFVGYEVAPITDTGKGVQKIQGQLNLCNQEIALTRQAAVVDASKAEGDAKRYGLGYNIVGNSFMAGVDIKNITLESGEDGVAMDNTVYIYTTGSWEDWKNADGKSVKTKGGYEAVPIGVAGENGMTQTLAPMQGFMVKYKNPTFSTIPGKLTIPYQGLVKEGGELCAKPFYMESDYCNGGIAVKLDNEQVYDKFTILQRQNATTAYDNGLDGEKLNMGEPSVFGTTTDAKNVQVMTVPSVVGSAFNVEVSKGKTYNMELTAMDLDYQNLKLVDLKNKTVTPFVDDKAKYFFTGEVDGVQANRFVFVDTPETDFAKIIGSIAGIEGMTTTLTKGQAEVYNLSGVKMGTFSLPLDAEKLKGRVPAGVYLIKATDGTNVQTSKIVID</sequence>
<organism evidence="1 2">
    <name type="scientific">Prevotella disiens DNF00882</name>
    <dbReference type="NCBI Taxonomy" id="1401075"/>
    <lineage>
        <taxon>Bacteria</taxon>
        <taxon>Pseudomonadati</taxon>
        <taxon>Bacteroidota</taxon>
        <taxon>Bacteroidia</taxon>
        <taxon>Bacteroidales</taxon>
        <taxon>Prevotellaceae</taxon>
        <taxon>Prevotella</taxon>
    </lineage>
</organism>
<accession>A0A096CLC1</accession>
<comment type="caution">
    <text evidence="1">The sequence shown here is derived from an EMBL/GenBank/DDBJ whole genome shotgun (WGS) entry which is preliminary data.</text>
</comment>
<reference evidence="1 2" key="1">
    <citation type="submission" date="2014-07" db="EMBL/GenBank/DDBJ databases">
        <authorList>
            <person name="McCorrison J."/>
            <person name="Sanka R."/>
            <person name="Torralba M."/>
            <person name="Gillis M."/>
            <person name="Haft D.H."/>
            <person name="Methe B."/>
            <person name="Sutton G."/>
            <person name="Nelson K.E."/>
        </authorList>
    </citation>
    <scope>NUCLEOTIDE SEQUENCE [LARGE SCALE GENOMIC DNA]</scope>
    <source>
        <strain evidence="1 2">DNF00882</strain>
    </source>
</reference>
<dbReference type="InterPro" id="IPR011050">
    <property type="entry name" value="Pectin_lyase_fold/virulence"/>
</dbReference>
<dbReference type="PANTHER" id="PTHR11319:SF35">
    <property type="entry name" value="OUTER MEMBRANE PROTEIN PMPC-RELATED"/>
    <property type="match status" value="1"/>
</dbReference>
<dbReference type="PANTHER" id="PTHR11319">
    <property type="entry name" value="G PROTEIN-COUPLED RECEPTOR-RELATED"/>
    <property type="match status" value="1"/>
</dbReference>